<sequence length="218" mass="24237">MQSRQAYDIALRELRQKLLHMGGDMQKALLEAIRALKSLDAIKAQAVVDGDRAVNQQEHDIEDLCIRLIATQQPVATDLRRIIAAMRIASDLERMADLAVDIAKTAIRLQGQRLIKPLIDIPRMADVCHQMVSDALNAFVEGNITLAQKLAEQDDEIDHSYRKVVEELFALGSEKPEVITQAVSLAFVGHHLERIGDHATNIGESVIYIVSGERSDLN</sequence>
<name>A0ABW4JNB8_9BACL</name>
<accession>A0ABW4JNB8</accession>
<evidence type="ECO:0000259" key="2">
    <source>
        <dbReference type="Pfam" id="PF01895"/>
    </source>
</evidence>
<dbReference type="InterPro" id="IPR028366">
    <property type="entry name" value="PhoU"/>
</dbReference>
<gene>
    <name evidence="3" type="primary">phoU</name>
    <name evidence="3" type="ORF">ACFSB2_25040</name>
</gene>
<feature type="domain" description="PhoU" evidence="2">
    <location>
        <begin position="18"/>
        <end position="105"/>
    </location>
</feature>
<dbReference type="Proteomes" id="UP001597079">
    <property type="component" value="Unassembled WGS sequence"/>
</dbReference>
<comment type="subunit">
    <text evidence="1">Homodimer.</text>
</comment>
<keyword evidence="4" id="KW-1185">Reference proteome</keyword>
<dbReference type="SUPFAM" id="SSF109755">
    <property type="entry name" value="PhoU-like"/>
    <property type="match status" value="1"/>
</dbReference>
<dbReference type="Pfam" id="PF01895">
    <property type="entry name" value="PhoU"/>
    <property type="match status" value="2"/>
</dbReference>
<organism evidence="3 4">
    <name type="scientific">Alicyclobacillus fodiniaquatilis</name>
    <dbReference type="NCBI Taxonomy" id="1661150"/>
    <lineage>
        <taxon>Bacteria</taxon>
        <taxon>Bacillati</taxon>
        <taxon>Bacillota</taxon>
        <taxon>Bacilli</taxon>
        <taxon>Bacillales</taxon>
        <taxon>Alicyclobacillaceae</taxon>
        <taxon>Alicyclobacillus</taxon>
    </lineage>
</organism>
<protein>
    <recommendedName>
        <fullName evidence="1">Phosphate-specific transport system accessory protein PhoU</fullName>
    </recommendedName>
</protein>
<dbReference type="PIRSF" id="PIRSF003107">
    <property type="entry name" value="PhoU"/>
    <property type="match status" value="1"/>
</dbReference>
<evidence type="ECO:0000256" key="1">
    <source>
        <dbReference type="PIRNR" id="PIRNR003107"/>
    </source>
</evidence>
<dbReference type="InterPro" id="IPR038078">
    <property type="entry name" value="PhoU-like_sf"/>
</dbReference>
<comment type="subcellular location">
    <subcellularLocation>
        <location evidence="1">Cytoplasm</location>
    </subcellularLocation>
</comment>
<dbReference type="NCBIfam" id="TIGR02135">
    <property type="entry name" value="phoU_full"/>
    <property type="match status" value="1"/>
</dbReference>
<comment type="function">
    <text evidence="1">Plays a role in the regulation of phosphate uptake.</text>
</comment>
<evidence type="ECO:0000313" key="4">
    <source>
        <dbReference type="Proteomes" id="UP001597079"/>
    </source>
</evidence>
<reference evidence="4" key="1">
    <citation type="journal article" date="2019" name="Int. J. Syst. Evol. Microbiol.">
        <title>The Global Catalogue of Microorganisms (GCM) 10K type strain sequencing project: providing services to taxonomists for standard genome sequencing and annotation.</title>
        <authorList>
            <consortium name="The Broad Institute Genomics Platform"/>
            <consortium name="The Broad Institute Genome Sequencing Center for Infectious Disease"/>
            <person name="Wu L."/>
            <person name="Ma J."/>
        </authorList>
    </citation>
    <scope>NUCLEOTIDE SEQUENCE [LARGE SCALE GENOMIC DNA]</scope>
    <source>
        <strain evidence="4">CGMCC 1.12286</strain>
    </source>
</reference>
<evidence type="ECO:0000313" key="3">
    <source>
        <dbReference type="EMBL" id="MFD1677936.1"/>
    </source>
</evidence>
<keyword evidence="1" id="KW-0963">Cytoplasm</keyword>
<dbReference type="InterPro" id="IPR026022">
    <property type="entry name" value="PhoU_dom"/>
</dbReference>
<feature type="domain" description="PhoU" evidence="2">
    <location>
        <begin position="121"/>
        <end position="206"/>
    </location>
</feature>
<keyword evidence="1" id="KW-0813">Transport</keyword>
<keyword evidence="1" id="KW-0592">Phosphate transport</keyword>
<dbReference type="PANTHER" id="PTHR42930:SF3">
    <property type="entry name" value="PHOSPHATE-SPECIFIC TRANSPORT SYSTEM ACCESSORY PROTEIN PHOU"/>
    <property type="match status" value="1"/>
</dbReference>
<dbReference type="RefSeq" id="WP_377945869.1">
    <property type="nucleotide sequence ID" value="NZ_JBHUCX010000099.1"/>
</dbReference>
<proteinExistence type="inferred from homology"/>
<dbReference type="PANTHER" id="PTHR42930">
    <property type="entry name" value="PHOSPHATE-SPECIFIC TRANSPORT SYSTEM ACCESSORY PROTEIN PHOU"/>
    <property type="match status" value="1"/>
</dbReference>
<comment type="caution">
    <text evidence="3">The sequence shown here is derived from an EMBL/GenBank/DDBJ whole genome shotgun (WGS) entry which is preliminary data.</text>
</comment>
<dbReference type="EMBL" id="JBHUCX010000099">
    <property type="protein sequence ID" value="MFD1677936.1"/>
    <property type="molecule type" value="Genomic_DNA"/>
</dbReference>
<comment type="similarity">
    <text evidence="1">Belongs to the PhoU family.</text>
</comment>
<dbReference type="Gene3D" id="1.20.58.220">
    <property type="entry name" value="Phosphate transport system protein phou homolog 2, domain 2"/>
    <property type="match status" value="1"/>
</dbReference>